<dbReference type="Proteomes" id="UP000324800">
    <property type="component" value="Unassembled WGS sequence"/>
</dbReference>
<evidence type="ECO:0000313" key="2">
    <source>
        <dbReference type="EMBL" id="KAA6403586.1"/>
    </source>
</evidence>
<feature type="region of interest" description="Disordered" evidence="1">
    <location>
        <begin position="192"/>
        <end position="275"/>
    </location>
</feature>
<feature type="compositionally biased region" description="Polar residues" evidence="1">
    <location>
        <begin position="122"/>
        <end position="131"/>
    </location>
</feature>
<accession>A0A5J4X9Y4</accession>
<reference evidence="2 3" key="1">
    <citation type="submission" date="2019-03" db="EMBL/GenBank/DDBJ databases">
        <title>Single cell metagenomics reveals metabolic interactions within the superorganism composed of flagellate Streblomastix strix and complex community of Bacteroidetes bacteria on its surface.</title>
        <authorList>
            <person name="Treitli S.C."/>
            <person name="Kolisko M."/>
            <person name="Husnik F."/>
            <person name="Keeling P."/>
            <person name="Hampl V."/>
        </authorList>
    </citation>
    <scope>NUCLEOTIDE SEQUENCE [LARGE SCALE GENOMIC DNA]</scope>
    <source>
        <strain evidence="2">ST1C</strain>
    </source>
</reference>
<dbReference type="EMBL" id="SNRW01000083">
    <property type="protein sequence ID" value="KAA6403586.1"/>
    <property type="molecule type" value="Genomic_DNA"/>
</dbReference>
<gene>
    <name evidence="2" type="ORF">EZS28_000878</name>
</gene>
<organism evidence="2 3">
    <name type="scientific">Streblomastix strix</name>
    <dbReference type="NCBI Taxonomy" id="222440"/>
    <lineage>
        <taxon>Eukaryota</taxon>
        <taxon>Metamonada</taxon>
        <taxon>Preaxostyla</taxon>
        <taxon>Oxymonadida</taxon>
        <taxon>Streblomastigidae</taxon>
        <taxon>Streblomastix</taxon>
    </lineage>
</organism>
<dbReference type="AlphaFoldDB" id="A0A5J4X9Y4"/>
<sequence>MLIMTKSTTNAEQILKRNEKVLGIKRLTKSARTKPEIEQSQTKIKEKKSSKQQKEQKLKQNSQYKSGNEERDLQVHHKRLTDDGSAVDILGSSGRMSRGSNISASDRSSSLGRSIQSLDSSINNNGPNTQGTNFSIVTGDIASLIEQPETVISSLAYRYPSPTSQPDIFTQTVQNPSTTILEPAVYNEILQKQQEKEKERGRKERDREREKENRRNQTGRHSYDGRMSASATSEKSFTSSFTSPTPSPLHSPGTSLGRPRTGFTDHSELVLGPAV</sequence>
<feature type="compositionally biased region" description="Low complexity" evidence="1">
    <location>
        <begin position="228"/>
        <end position="257"/>
    </location>
</feature>
<protein>
    <submittedName>
        <fullName evidence="2">Uncharacterized protein</fullName>
    </submittedName>
</protein>
<evidence type="ECO:0000313" key="3">
    <source>
        <dbReference type="Proteomes" id="UP000324800"/>
    </source>
</evidence>
<evidence type="ECO:0000256" key="1">
    <source>
        <dbReference type="SAM" id="MobiDB-lite"/>
    </source>
</evidence>
<proteinExistence type="predicted"/>
<feature type="compositionally biased region" description="Low complexity" evidence="1">
    <location>
        <begin position="102"/>
        <end position="121"/>
    </location>
</feature>
<feature type="compositionally biased region" description="Basic and acidic residues" evidence="1">
    <location>
        <begin position="193"/>
        <end position="215"/>
    </location>
</feature>
<name>A0A5J4X9Y4_9EUKA</name>
<comment type="caution">
    <text evidence="2">The sequence shown here is derived from an EMBL/GenBank/DDBJ whole genome shotgun (WGS) entry which is preliminary data.</text>
</comment>
<feature type="compositionally biased region" description="Basic and acidic residues" evidence="1">
    <location>
        <begin position="33"/>
        <end position="58"/>
    </location>
</feature>
<feature type="region of interest" description="Disordered" evidence="1">
    <location>
        <begin position="26"/>
        <end position="131"/>
    </location>
</feature>